<accession>A0ABV9GRK9</accession>
<name>A0ABV9GRK9_9BACL</name>
<reference evidence="2" key="1">
    <citation type="journal article" date="2019" name="Int. J. Syst. Evol. Microbiol.">
        <title>The Global Catalogue of Microorganisms (GCM) 10K type strain sequencing project: providing services to taxonomists for standard genome sequencing and annotation.</title>
        <authorList>
            <consortium name="The Broad Institute Genomics Platform"/>
            <consortium name="The Broad Institute Genome Sequencing Center for Infectious Disease"/>
            <person name="Wu L."/>
            <person name="Ma J."/>
        </authorList>
    </citation>
    <scope>NUCLEOTIDE SEQUENCE [LARGE SCALE GENOMIC DNA]</scope>
    <source>
        <strain evidence="2">CGMCC 1.16306</strain>
    </source>
</reference>
<gene>
    <name evidence="1" type="ORF">ACFO4N_13990</name>
</gene>
<organism evidence="1 2">
    <name type="scientific">Camelliibacillus cellulosilyticus</name>
    <dbReference type="NCBI Taxonomy" id="2174486"/>
    <lineage>
        <taxon>Bacteria</taxon>
        <taxon>Bacillati</taxon>
        <taxon>Bacillota</taxon>
        <taxon>Bacilli</taxon>
        <taxon>Bacillales</taxon>
        <taxon>Sporolactobacillaceae</taxon>
        <taxon>Camelliibacillus</taxon>
    </lineage>
</organism>
<protein>
    <submittedName>
        <fullName evidence="1">Uncharacterized protein</fullName>
    </submittedName>
</protein>
<dbReference type="EMBL" id="JBHSFW010000012">
    <property type="protein sequence ID" value="MFC4619819.1"/>
    <property type="molecule type" value="Genomic_DNA"/>
</dbReference>
<comment type="caution">
    <text evidence="1">The sequence shown here is derived from an EMBL/GenBank/DDBJ whole genome shotgun (WGS) entry which is preliminary data.</text>
</comment>
<keyword evidence="2" id="KW-1185">Reference proteome</keyword>
<proteinExistence type="predicted"/>
<dbReference type="Proteomes" id="UP001596022">
    <property type="component" value="Unassembled WGS sequence"/>
</dbReference>
<evidence type="ECO:0000313" key="2">
    <source>
        <dbReference type="Proteomes" id="UP001596022"/>
    </source>
</evidence>
<sequence>MSDSDERNRRRRGANVINSGNSYVFVEAEAVSNAVAKALANVRNRQLSSDEGDENHGDTHELLIFTSDEEGTVQTELTRDNVLRSGQIGVVFCLSFLVPSPQRRLPDIHLETGQFARLLCGLDSVNVICVRQVDRNPIITERMVPGDFVVITC</sequence>
<dbReference type="RefSeq" id="WP_376846911.1">
    <property type="nucleotide sequence ID" value="NZ_JBHSFW010000012.1"/>
</dbReference>
<evidence type="ECO:0000313" key="1">
    <source>
        <dbReference type="EMBL" id="MFC4619819.1"/>
    </source>
</evidence>